<dbReference type="AlphaFoldDB" id="A0A9P8YFW4"/>
<proteinExistence type="predicted"/>
<dbReference type="RefSeq" id="XP_046016299.1">
    <property type="nucleotide sequence ID" value="XM_046160816.1"/>
</dbReference>
<organism evidence="4 5">
    <name type="scientific">Microdochium trichocladiopsis</name>
    <dbReference type="NCBI Taxonomy" id="1682393"/>
    <lineage>
        <taxon>Eukaryota</taxon>
        <taxon>Fungi</taxon>
        <taxon>Dikarya</taxon>
        <taxon>Ascomycota</taxon>
        <taxon>Pezizomycotina</taxon>
        <taxon>Sordariomycetes</taxon>
        <taxon>Xylariomycetidae</taxon>
        <taxon>Xylariales</taxon>
        <taxon>Microdochiaceae</taxon>
        <taxon>Microdochium</taxon>
    </lineage>
</organism>
<evidence type="ECO:0000313" key="5">
    <source>
        <dbReference type="Proteomes" id="UP000756346"/>
    </source>
</evidence>
<keyword evidence="1 4" id="KW-0378">Hydrolase</keyword>
<dbReference type="GO" id="GO:0005634">
    <property type="term" value="C:nucleus"/>
    <property type="evidence" value="ECO:0007669"/>
    <property type="project" value="TreeGrafter"/>
</dbReference>
<dbReference type="GO" id="GO:0016787">
    <property type="term" value="F:hydrolase activity"/>
    <property type="evidence" value="ECO:0007669"/>
    <property type="project" value="UniProtKB-KW"/>
</dbReference>
<dbReference type="Gene3D" id="3.40.50.1820">
    <property type="entry name" value="alpha/beta hydrolase"/>
    <property type="match status" value="1"/>
</dbReference>
<protein>
    <submittedName>
        <fullName evidence="4">Serine hydrolase FSH</fullName>
    </submittedName>
</protein>
<dbReference type="InterPro" id="IPR050593">
    <property type="entry name" value="LovG"/>
</dbReference>
<reference evidence="4" key="1">
    <citation type="journal article" date="2021" name="Nat. Commun.">
        <title>Genetic determinants of endophytism in the Arabidopsis root mycobiome.</title>
        <authorList>
            <person name="Mesny F."/>
            <person name="Miyauchi S."/>
            <person name="Thiergart T."/>
            <person name="Pickel B."/>
            <person name="Atanasova L."/>
            <person name="Karlsson M."/>
            <person name="Huettel B."/>
            <person name="Barry K.W."/>
            <person name="Haridas S."/>
            <person name="Chen C."/>
            <person name="Bauer D."/>
            <person name="Andreopoulos W."/>
            <person name="Pangilinan J."/>
            <person name="LaButti K."/>
            <person name="Riley R."/>
            <person name="Lipzen A."/>
            <person name="Clum A."/>
            <person name="Drula E."/>
            <person name="Henrissat B."/>
            <person name="Kohler A."/>
            <person name="Grigoriev I.V."/>
            <person name="Martin F.M."/>
            <person name="Hacquard S."/>
        </authorList>
    </citation>
    <scope>NUCLEOTIDE SEQUENCE</scope>
    <source>
        <strain evidence="4">MPI-CAGE-CH-0230</strain>
    </source>
</reference>
<dbReference type="SUPFAM" id="SSF53474">
    <property type="entry name" value="alpha/beta-Hydrolases"/>
    <property type="match status" value="1"/>
</dbReference>
<keyword evidence="5" id="KW-1185">Reference proteome</keyword>
<dbReference type="InterPro" id="IPR029058">
    <property type="entry name" value="AB_hydrolase_fold"/>
</dbReference>
<sequence>MSTTTSGAATPKSTGSTGSGKKKMRILMLHGFTQSGPLFDSKTKALTKFITKTLSAPKAAGGLGVEPVFIYPTGPHRLRPRDIPGFVPSSENADSDDDDDSSDAWAWFRKNEVNGTYRGFEAGMRTVAEAIRSSTTGSDGQDIGGDEDDDAARIDGVIGFSQGACFASLIAAALETSSSSSSSSPPIRPPPDPETVPSPSAETPLGERADWSWLPALCEANNSHPLKFAVIYSGFYTPVPGLQWLLENPPIQTPTAHFIGSLDTVVDESRSQALVERCADAKVFVHPGGHYVPVAKQWSMALVGYIKEAYEKAEKGKGVAGEDDVKG</sequence>
<accession>A0A9P8YFW4</accession>
<dbReference type="EMBL" id="JAGTJQ010000002">
    <property type="protein sequence ID" value="KAH7037178.1"/>
    <property type="molecule type" value="Genomic_DNA"/>
</dbReference>
<evidence type="ECO:0000313" key="4">
    <source>
        <dbReference type="EMBL" id="KAH7037178.1"/>
    </source>
</evidence>
<dbReference type="InterPro" id="IPR005645">
    <property type="entry name" value="FSH-like_dom"/>
</dbReference>
<feature type="compositionally biased region" description="Low complexity" evidence="2">
    <location>
        <begin position="1"/>
        <end position="16"/>
    </location>
</feature>
<feature type="region of interest" description="Disordered" evidence="2">
    <location>
        <begin position="80"/>
        <end position="101"/>
    </location>
</feature>
<dbReference type="Pfam" id="PF03959">
    <property type="entry name" value="FSH1"/>
    <property type="match status" value="1"/>
</dbReference>
<gene>
    <name evidence="4" type="ORF">B0I36DRAFT_380442</name>
</gene>
<evidence type="ECO:0000259" key="3">
    <source>
        <dbReference type="Pfam" id="PF03959"/>
    </source>
</evidence>
<evidence type="ECO:0000256" key="1">
    <source>
        <dbReference type="ARBA" id="ARBA00022801"/>
    </source>
</evidence>
<feature type="region of interest" description="Disordered" evidence="2">
    <location>
        <begin position="1"/>
        <end position="21"/>
    </location>
</feature>
<evidence type="ECO:0000256" key="2">
    <source>
        <dbReference type="SAM" id="MobiDB-lite"/>
    </source>
</evidence>
<feature type="domain" description="Serine hydrolase" evidence="3">
    <location>
        <begin position="22"/>
        <end position="300"/>
    </location>
</feature>
<feature type="compositionally biased region" description="Pro residues" evidence="2">
    <location>
        <begin position="186"/>
        <end position="196"/>
    </location>
</feature>
<dbReference type="Proteomes" id="UP000756346">
    <property type="component" value="Unassembled WGS sequence"/>
</dbReference>
<comment type="caution">
    <text evidence="4">The sequence shown here is derived from an EMBL/GenBank/DDBJ whole genome shotgun (WGS) entry which is preliminary data.</text>
</comment>
<name>A0A9P8YFW4_9PEZI</name>
<dbReference type="OrthoDB" id="2094269at2759"/>
<feature type="region of interest" description="Disordered" evidence="2">
    <location>
        <begin position="177"/>
        <end position="204"/>
    </location>
</feature>
<dbReference type="PANTHER" id="PTHR48070">
    <property type="entry name" value="ESTERASE OVCA2"/>
    <property type="match status" value="1"/>
</dbReference>
<dbReference type="GO" id="GO:0019748">
    <property type="term" value="P:secondary metabolic process"/>
    <property type="evidence" value="ECO:0007669"/>
    <property type="project" value="TreeGrafter"/>
</dbReference>
<dbReference type="GeneID" id="70190362"/>
<dbReference type="GO" id="GO:0005737">
    <property type="term" value="C:cytoplasm"/>
    <property type="evidence" value="ECO:0007669"/>
    <property type="project" value="TreeGrafter"/>
</dbReference>
<dbReference type="PANTHER" id="PTHR48070:SF6">
    <property type="entry name" value="ESTERASE OVCA2"/>
    <property type="match status" value="1"/>
</dbReference>